<dbReference type="InterPro" id="IPR013083">
    <property type="entry name" value="Znf_RING/FYVE/PHD"/>
</dbReference>
<dbReference type="Pfam" id="PF16696">
    <property type="entry name" value="ZFYVE21_C"/>
    <property type="match status" value="1"/>
</dbReference>
<evidence type="ECO:0000256" key="2">
    <source>
        <dbReference type="ARBA" id="ARBA00022771"/>
    </source>
</evidence>
<dbReference type="Gene3D" id="3.30.40.10">
    <property type="entry name" value="Zinc/RING finger domain, C3HC4 (zinc finger)"/>
    <property type="match status" value="1"/>
</dbReference>
<feature type="domain" description="FYVE-type" evidence="5">
    <location>
        <begin position="78"/>
        <end position="138"/>
    </location>
</feature>
<evidence type="ECO:0000259" key="5">
    <source>
        <dbReference type="PROSITE" id="PS50178"/>
    </source>
</evidence>
<dbReference type="InterPro" id="IPR011011">
    <property type="entry name" value="Znf_FYVE_PHD"/>
</dbReference>
<dbReference type="GO" id="GO:0008270">
    <property type="term" value="F:zinc ion binding"/>
    <property type="evidence" value="ECO:0007669"/>
    <property type="project" value="UniProtKB-KW"/>
</dbReference>
<dbReference type="Gene3D" id="2.30.29.160">
    <property type="entry name" value="Zinc finger FYVE domain-containing protein 21, C-terminal"/>
    <property type="match status" value="1"/>
</dbReference>
<proteinExistence type="predicted"/>
<dbReference type="GeneID" id="113213749"/>
<keyword evidence="3" id="KW-0862">Zinc</keyword>
<dbReference type="RefSeq" id="XP_052121269.1">
    <property type="nucleotide sequence ID" value="XM_052265309.1"/>
</dbReference>
<dbReference type="CDD" id="cd15727">
    <property type="entry name" value="FYVE_ZF21"/>
    <property type="match status" value="1"/>
</dbReference>
<organism evidence="6 7">
    <name type="scientific">Frankliniella occidentalis</name>
    <name type="common">Western flower thrips</name>
    <name type="synonym">Euthrips occidentalis</name>
    <dbReference type="NCBI Taxonomy" id="133901"/>
    <lineage>
        <taxon>Eukaryota</taxon>
        <taxon>Metazoa</taxon>
        <taxon>Ecdysozoa</taxon>
        <taxon>Arthropoda</taxon>
        <taxon>Hexapoda</taxon>
        <taxon>Insecta</taxon>
        <taxon>Pterygota</taxon>
        <taxon>Neoptera</taxon>
        <taxon>Paraneoptera</taxon>
        <taxon>Thysanoptera</taxon>
        <taxon>Terebrantia</taxon>
        <taxon>Thripoidea</taxon>
        <taxon>Thripidae</taxon>
        <taxon>Frankliniella</taxon>
    </lineage>
</organism>
<evidence type="ECO:0000256" key="1">
    <source>
        <dbReference type="ARBA" id="ARBA00022723"/>
    </source>
</evidence>
<evidence type="ECO:0000256" key="3">
    <source>
        <dbReference type="ARBA" id="ARBA00022833"/>
    </source>
</evidence>
<dbReference type="InterPro" id="IPR000306">
    <property type="entry name" value="Znf_FYVE"/>
</dbReference>
<reference evidence="7" key="1">
    <citation type="submission" date="2025-08" db="UniProtKB">
        <authorList>
            <consortium name="RefSeq"/>
        </authorList>
    </citation>
    <scope>IDENTIFICATION</scope>
    <source>
        <tissue evidence="7">Whole organism</tissue>
    </source>
</reference>
<keyword evidence="2 4" id="KW-0863">Zinc-finger</keyword>
<dbReference type="Proteomes" id="UP000504606">
    <property type="component" value="Unplaced"/>
</dbReference>
<dbReference type="InterPro" id="IPR052113">
    <property type="entry name" value="FYVE-type_Zinc_Finger"/>
</dbReference>
<dbReference type="PANTHER" id="PTHR39490:SF8">
    <property type="entry name" value="ZINC FINGER FYVE DOMAIN-CONTAINING PROTEIN 21"/>
    <property type="match status" value="1"/>
</dbReference>
<dbReference type="InterPro" id="IPR032031">
    <property type="entry name" value="ZFYVE21_C"/>
</dbReference>
<dbReference type="AlphaFoldDB" id="A0A9C6U1D6"/>
<dbReference type="SUPFAM" id="SSF57903">
    <property type="entry name" value="FYVE/PHD zinc finger"/>
    <property type="match status" value="1"/>
</dbReference>
<evidence type="ECO:0000313" key="7">
    <source>
        <dbReference type="RefSeq" id="XP_052121269.1"/>
    </source>
</evidence>
<dbReference type="Pfam" id="PF01363">
    <property type="entry name" value="FYVE"/>
    <property type="match status" value="1"/>
</dbReference>
<keyword evidence="1" id="KW-0479">Metal-binding</keyword>
<name>A0A9C6U1D6_FRAOC</name>
<dbReference type="PANTHER" id="PTHR39490">
    <property type="entry name" value="ARRESTIN DOMAIN-CONTAINING PROTEIN D"/>
    <property type="match status" value="1"/>
</dbReference>
<sequence>MTGILKYRTVWQLIRHLSQRLRYSPYKIRAENRTITEQTMEFSSFKRLVRSKSGLRIVPANDDMKSPFLLSEPPWTPDSETNNCTECKSKFGFTLRRHHCRRCGLIYCGQCCATRLPLPRMSFVDPVRMCDRCADRTSNEQDFFERHLKILTSGASFVPDSSYSRADSLLCKLTPDHRYLLFEGMSHEPVDLLLIKSFSVSKDMEILECNEDYNSGGSSMELVFSAAEGDQEKHLKLTTGPDPLRKAGSSWILAMQQALKLIYSIDNS</sequence>
<evidence type="ECO:0000256" key="4">
    <source>
        <dbReference type="PROSITE-ProRule" id="PRU00091"/>
    </source>
</evidence>
<protein>
    <submittedName>
        <fullName evidence="7">Zinc finger FYVE domain-containing protein 21 isoform X1</fullName>
    </submittedName>
</protein>
<gene>
    <name evidence="7" type="primary">LOC113213749</name>
</gene>
<dbReference type="InterPro" id="IPR017455">
    <property type="entry name" value="Znf_FYVE-rel"/>
</dbReference>
<dbReference type="InterPro" id="IPR038632">
    <property type="entry name" value="ZFYVE21_C_sf"/>
</dbReference>
<dbReference type="OrthoDB" id="10018316at2759"/>
<dbReference type="SMART" id="SM00064">
    <property type="entry name" value="FYVE"/>
    <property type="match status" value="1"/>
</dbReference>
<accession>A0A9C6U1D6</accession>
<keyword evidence="6" id="KW-1185">Reference proteome</keyword>
<evidence type="ECO:0000313" key="6">
    <source>
        <dbReference type="Proteomes" id="UP000504606"/>
    </source>
</evidence>
<dbReference type="PROSITE" id="PS50178">
    <property type="entry name" value="ZF_FYVE"/>
    <property type="match status" value="1"/>
</dbReference>